<evidence type="ECO:0000313" key="3">
    <source>
        <dbReference type="EMBL" id="GMI46114.1"/>
    </source>
</evidence>
<protein>
    <submittedName>
        <fullName evidence="3">Uncharacterized protein</fullName>
    </submittedName>
</protein>
<dbReference type="EMBL" id="BRYA01000281">
    <property type="protein sequence ID" value="GMI46114.1"/>
    <property type="molecule type" value="Genomic_DNA"/>
</dbReference>
<dbReference type="Gene3D" id="2.130.10.10">
    <property type="entry name" value="YVTN repeat-like/Quinoprotein amine dehydrogenase"/>
    <property type="match status" value="2"/>
</dbReference>
<feature type="region of interest" description="Disordered" evidence="2">
    <location>
        <begin position="69"/>
        <end position="88"/>
    </location>
</feature>
<proteinExistence type="predicted"/>
<organism evidence="3 4">
    <name type="scientific">Triparma columacea</name>
    <dbReference type="NCBI Taxonomy" id="722753"/>
    <lineage>
        <taxon>Eukaryota</taxon>
        <taxon>Sar</taxon>
        <taxon>Stramenopiles</taxon>
        <taxon>Ochrophyta</taxon>
        <taxon>Bolidophyceae</taxon>
        <taxon>Parmales</taxon>
        <taxon>Triparmaceae</taxon>
        <taxon>Triparma</taxon>
    </lineage>
</organism>
<sequence>MDLLNSMQDQGLNEQLESARAELVAVKDQNSLLKNKIHILNSTVSTITAEKTALQAEVTVLREMLDLDQPTSSSATSTSTLLSPLFPPPPTTTLALSNNIPSPSKSNITAVASTPTCTYTAHSDRTVYSITHGLYDSEGGLLPTRSTSPAASQIGNVSAPVIAMEVIGSKIVVACLDGKVLLHNLDGGEGFEELTKHPNRITTMISYPPSSSVLTADTSGILKITSLSSSNPSQTTARLETNVVSACFSSPYLYLYADGVHVHRYSPPSPGGQGLGPALLIPVNRGEDLHKSTRILHMEASEDGRHLAGQTDKGKIIIWNIEGRGETNVPDIVRELYGHQGDDFFLGLLLWDSDSSRIISNSFDNYLYLYSCSTGEALQIIKGEGDGEGHRGKIRDMKRCGDAITTAGWDGWVKIWVFV</sequence>
<evidence type="ECO:0000256" key="2">
    <source>
        <dbReference type="SAM" id="MobiDB-lite"/>
    </source>
</evidence>
<dbReference type="OrthoDB" id="1932312at2759"/>
<gene>
    <name evidence="3" type="ORF">TrCOL_g4969</name>
</gene>
<dbReference type="InterPro" id="IPR015943">
    <property type="entry name" value="WD40/YVTN_repeat-like_dom_sf"/>
</dbReference>
<dbReference type="Proteomes" id="UP001165065">
    <property type="component" value="Unassembled WGS sequence"/>
</dbReference>
<reference evidence="4" key="1">
    <citation type="journal article" date="2023" name="Commun. Biol.">
        <title>Genome analysis of Parmales, the sister group of diatoms, reveals the evolutionary specialization of diatoms from phago-mixotrophs to photoautotrophs.</title>
        <authorList>
            <person name="Ban H."/>
            <person name="Sato S."/>
            <person name="Yoshikawa S."/>
            <person name="Yamada K."/>
            <person name="Nakamura Y."/>
            <person name="Ichinomiya M."/>
            <person name="Sato N."/>
            <person name="Blanc-Mathieu R."/>
            <person name="Endo H."/>
            <person name="Kuwata A."/>
            <person name="Ogata H."/>
        </authorList>
    </citation>
    <scope>NUCLEOTIDE SEQUENCE [LARGE SCALE GENOMIC DNA]</scope>
</reference>
<evidence type="ECO:0000313" key="4">
    <source>
        <dbReference type="Proteomes" id="UP001165065"/>
    </source>
</evidence>
<dbReference type="SUPFAM" id="SSF50978">
    <property type="entry name" value="WD40 repeat-like"/>
    <property type="match status" value="1"/>
</dbReference>
<dbReference type="Pfam" id="PF00400">
    <property type="entry name" value="WD40"/>
    <property type="match status" value="1"/>
</dbReference>
<dbReference type="InterPro" id="IPR001680">
    <property type="entry name" value="WD40_rpt"/>
</dbReference>
<dbReference type="SMART" id="SM00320">
    <property type="entry name" value="WD40"/>
    <property type="match status" value="5"/>
</dbReference>
<feature type="coiled-coil region" evidence="1">
    <location>
        <begin position="9"/>
        <end position="36"/>
    </location>
</feature>
<evidence type="ECO:0000256" key="1">
    <source>
        <dbReference type="SAM" id="Coils"/>
    </source>
</evidence>
<accession>A0A9W7GJM6</accession>
<keyword evidence="4" id="KW-1185">Reference proteome</keyword>
<comment type="caution">
    <text evidence="3">The sequence shown here is derived from an EMBL/GenBank/DDBJ whole genome shotgun (WGS) entry which is preliminary data.</text>
</comment>
<feature type="compositionally biased region" description="Low complexity" evidence="2">
    <location>
        <begin position="70"/>
        <end position="84"/>
    </location>
</feature>
<dbReference type="InterPro" id="IPR036322">
    <property type="entry name" value="WD40_repeat_dom_sf"/>
</dbReference>
<name>A0A9W7GJM6_9STRA</name>
<keyword evidence="1" id="KW-0175">Coiled coil</keyword>
<dbReference type="AlphaFoldDB" id="A0A9W7GJM6"/>